<reference evidence="2" key="1">
    <citation type="submission" date="2020-03" db="EMBL/GenBank/DDBJ databases">
        <title>A transcriptome and proteome of the tick Rhipicephalus microplus shaped by the genetic composition of its hosts and developmental stage.</title>
        <authorList>
            <person name="Garcia G.R."/>
            <person name="Ribeiro J.M.C."/>
            <person name="Maruyama S.R."/>
            <person name="Gardinasse L.G."/>
            <person name="Nelson K."/>
            <person name="Ferreira B.R."/>
            <person name="Andrade T.G."/>
            <person name="Santos I.K.F.M."/>
        </authorList>
    </citation>
    <scope>NUCLEOTIDE SEQUENCE</scope>
    <source>
        <strain evidence="2">NSGR</strain>
        <tissue evidence="2">Salivary glands</tissue>
    </source>
</reference>
<name>A0A6G5A1Y5_RHIMP</name>
<feature type="chain" id="PRO_5026042765" evidence="1">
    <location>
        <begin position="24"/>
        <end position="75"/>
    </location>
</feature>
<feature type="signal peptide" evidence="1">
    <location>
        <begin position="1"/>
        <end position="23"/>
    </location>
</feature>
<keyword evidence="1" id="KW-0732">Signal</keyword>
<proteinExistence type="predicted"/>
<organism evidence="2">
    <name type="scientific">Rhipicephalus microplus</name>
    <name type="common">Cattle tick</name>
    <name type="synonym">Boophilus microplus</name>
    <dbReference type="NCBI Taxonomy" id="6941"/>
    <lineage>
        <taxon>Eukaryota</taxon>
        <taxon>Metazoa</taxon>
        <taxon>Ecdysozoa</taxon>
        <taxon>Arthropoda</taxon>
        <taxon>Chelicerata</taxon>
        <taxon>Arachnida</taxon>
        <taxon>Acari</taxon>
        <taxon>Parasitiformes</taxon>
        <taxon>Ixodida</taxon>
        <taxon>Ixodoidea</taxon>
        <taxon>Ixodidae</taxon>
        <taxon>Rhipicephalinae</taxon>
        <taxon>Rhipicephalus</taxon>
        <taxon>Boophilus</taxon>
    </lineage>
</organism>
<evidence type="ECO:0000313" key="2">
    <source>
        <dbReference type="EMBL" id="NIE45035.1"/>
    </source>
</evidence>
<accession>A0A6G5A1Y5</accession>
<sequence>MTCDFISNFLLVAFITAITPSSSKLVLHVRNRVNEYCRTMYLSRNYCRVVSHVATAAGIKSDSPSFSSFLMCMHS</sequence>
<dbReference type="EMBL" id="GIKN01002762">
    <property type="protein sequence ID" value="NIE45035.1"/>
    <property type="molecule type" value="Transcribed_RNA"/>
</dbReference>
<protein>
    <submittedName>
        <fullName evidence="2">Putative secreted protein</fullName>
    </submittedName>
</protein>
<evidence type="ECO:0000256" key="1">
    <source>
        <dbReference type="SAM" id="SignalP"/>
    </source>
</evidence>
<dbReference type="AlphaFoldDB" id="A0A6G5A1Y5"/>